<organism evidence="3">
    <name type="scientific">hydrothermal vent metagenome</name>
    <dbReference type="NCBI Taxonomy" id="652676"/>
    <lineage>
        <taxon>unclassified sequences</taxon>
        <taxon>metagenomes</taxon>
        <taxon>ecological metagenomes</taxon>
    </lineage>
</organism>
<dbReference type="InterPro" id="IPR012902">
    <property type="entry name" value="N_methyl_site"/>
</dbReference>
<feature type="region of interest" description="Disordered" evidence="1">
    <location>
        <begin position="138"/>
        <end position="162"/>
    </location>
</feature>
<evidence type="ECO:0008006" key="4">
    <source>
        <dbReference type="Google" id="ProtNLM"/>
    </source>
</evidence>
<proteinExistence type="predicted"/>
<feature type="compositionally biased region" description="Basic and acidic residues" evidence="1">
    <location>
        <begin position="138"/>
        <end position="148"/>
    </location>
</feature>
<dbReference type="Gene3D" id="3.55.40.10">
    <property type="entry name" value="minor pseudopilin epsh domain"/>
    <property type="match status" value="1"/>
</dbReference>
<evidence type="ECO:0000256" key="1">
    <source>
        <dbReference type="SAM" id="MobiDB-lite"/>
    </source>
</evidence>
<accession>A0A3B0XYQ3</accession>
<keyword evidence="2" id="KW-0472">Membrane</keyword>
<feature type="transmembrane region" description="Helical" evidence="2">
    <location>
        <begin position="20"/>
        <end position="41"/>
    </location>
</feature>
<keyword evidence="2" id="KW-1133">Transmembrane helix</keyword>
<dbReference type="Pfam" id="PF07963">
    <property type="entry name" value="N_methyl"/>
    <property type="match status" value="1"/>
</dbReference>
<dbReference type="NCBIfam" id="TIGR02532">
    <property type="entry name" value="IV_pilin_GFxxxE"/>
    <property type="match status" value="1"/>
</dbReference>
<gene>
    <name evidence="3" type="ORF">MNBD_GAMMA08-1724</name>
</gene>
<dbReference type="SUPFAM" id="SSF54523">
    <property type="entry name" value="Pili subunits"/>
    <property type="match status" value="1"/>
</dbReference>
<keyword evidence="2" id="KW-0812">Transmembrane</keyword>
<evidence type="ECO:0000313" key="3">
    <source>
        <dbReference type="EMBL" id="VAW61404.1"/>
    </source>
</evidence>
<name>A0A3B0XYQ3_9ZZZZ</name>
<reference evidence="3" key="1">
    <citation type="submission" date="2018-06" db="EMBL/GenBank/DDBJ databases">
        <authorList>
            <person name="Zhirakovskaya E."/>
        </authorList>
    </citation>
    <scope>NUCLEOTIDE SEQUENCE</scope>
</reference>
<feature type="compositionally biased region" description="Low complexity" evidence="1">
    <location>
        <begin position="153"/>
        <end position="162"/>
    </location>
</feature>
<dbReference type="EMBL" id="UOFH01000182">
    <property type="protein sequence ID" value="VAW61404.1"/>
    <property type="molecule type" value="Genomic_DNA"/>
</dbReference>
<evidence type="ECO:0000256" key="2">
    <source>
        <dbReference type="SAM" id="Phobius"/>
    </source>
</evidence>
<protein>
    <recommendedName>
        <fullName evidence="4">General secretion pathway GspH domain-containing protein</fullName>
    </recommendedName>
</protein>
<sequence length="214" mass="24267">MLRLINKHKGKTQASKNLGFTLIELLVVVVIISISVGLVVVNISTKTEADLVEEEAVRLQQILRFAHEQSVVRAAEYGVRFFETGYRFMIFDEPTSRWVYLKRDRLLRGRTLPEPIELDLYIEQTPVDLLISPKDDPEIEEKKEEEGQGKSNTGTTNTRIGTPTAGEVILPQIFLLSSSELTPQFEVRIRIPGSDIEKLLEGLPQGEYKLMVDE</sequence>
<dbReference type="InterPro" id="IPR045584">
    <property type="entry name" value="Pilin-like"/>
</dbReference>
<dbReference type="AlphaFoldDB" id="A0A3B0XYQ3"/>